<reference evidence="11 12" key="1">
    <citation type="submission" date="2018-08" db="EMBL/GenBank/DDBJ databases">
        <title>Recombination of ecologically and evolutionarily significant loci maintains genetic cohesion in the Pseudomonas syringae species complex.</title>
        <authorList>
            <person name="Dillon M."/>
            <person name="Thakur S."/>
            <person name="Almeida R.N.D."/>
            <person name="Weir B.S."/>
            <person name="Guttman D.S."/>
        </authorList>
    </citation>
    <scope>NUCLEOTIDE SEQUENCE [LARGE SCALE GENOMIC DNA]</scope>
    <source>
        <strain evidence="11 12">ICMP 9749</strain>
    </source>
</reference>
<feature type="transmembrane region" description="Helical" evidence="9">
    <location>
        <begin position="145"/>
        <end position="167"/>
    </location>
</feature>
<dbReference type="GO" id="GO:0022857">
    <property type="term" value="F:transmembrane transporter activity"/>
    <property type="evidence" value="ECO:0007669"/>
    <property type="project" value="InterPro"/>
</dbReference>
<keyword evidence="6 9" id="KW-1133">Transmembrane helix</keyword>
<comment type="similarity">
    <text evidence="8">Belongs to the major facilitator superfamily. Phthalate permease family.</text>
</comment>
<comment type="subcellular location">
    <subcellularLocation>
        <location evidence="1">Cell inner membrane</location>
        <topology evidence="1">Multi-pass membrane protein</topology>
    </subcellularLocation>
</comment>
<evidence type="ECO:0000256" key="9">
    <source>
        <dbReference type="SAM" id="Phobius"/>
    </source>
</evidence>
<dbReference type="PROSITE" id="PS50850">
    <property type="entry name" value="MFS"/>
    <property type="match status" value="1"/>
</dbReference>
<feature type="transmembrane region" description="Helical" evidence="9">
    <location>
        <begin position="347"/>
        <end position="367"/>
    </location>
</feature>
<dbReference type="InterPro" id="IPR050382">
    <property type="entry name" value="MFS_Na/Anion_cotransporter"/>
</dbReference>
<accession>A0A3M5U649</accession>
<feature type="transmembrane region" description="Helical" evidence="9">
    <location>
        <begin position="250"/>
        <end position="275"/>
    </location>
</feature>
<protein>
    <submittedName>
        <fullName evidence="11">MFS transporter, phthalate permease</fullName>
    </submittedName>
</protein>
<dbReference type="FunFam" id="1.20.1250.20:FF:000006">
    <property type="entry name" value="MFS transporter"/>
    <property type="match status" value="1"/>
</dbReference>
<proteinExistence type="inferred from homology"/>
<name>A0A3M5U649_9PSED</name>
<gene>
    <name evidence="11" type="ORF">ALP32_02188</name>
</gene>
<evidence type="ECO:0000313" key="11">
    <source>
        <dbReference type="EMBL" id="RMU40668.1"/>
    </source>
</evidence>
<dbReference type="FunFam" id="1.20.1250.20:FF:000010">
    <property type="entry name" value="Probable glucarate transporter"/>
    <property type="match status" value="1"/>
</dbReference>
<dbReference type="PANTHER" id="PTHR11662:SF399">
    <property type="entry name" value="FI19708P1-RELATED"/>
    <property type="match status" value="1"/>
</dbReference>
<keyword evidence="3" id="KW-1003">Cell membrane</keyword>
<feature type="transmembrane region" description="Helical" evidence="9">
    <location>
        <begin position="287"/>
        <end position="311"/>
    </location>
</feature>
<dbReference type="SUPFAM" id="SSF103473">
    <property type="entry name" value="MFS general substrate transporter"/>
    <property type="match status" value="1"/>
</dbReference>
<dbReference type="Gene3D" id="1.20.1250.20">
    <property type="entry name" value="MFS general substrate transporter like domains"/>
    <property type="match status" value="2"/>
</dbReference>
<feature type="transmembrane region" description="Helical" evidence="9">
    <location>
        <begin position="103"/>
        <end position="124"/>
    </location>
</feature>
<dbReference type="InterPro" id="IPR036259">
    <property type="entry name" value="MFS_trans_sf"/>
</dbReference>
<evidence type="ECO:0000259" key="10">
    <source>
        <dbReference type="PROSITE" id="PS50850"/>
    </source>
</evidence>
<dbReference type="GO" id="GO:0005975">
    <property type="term" value="P:carbohydrate metabolic process"/>
    <property type="evidence" value="ECO:0007669"/>
    <property type="project" value="UniProtKB-ARBA"/>
</dbReference>
<dbReference type="InterPro" id="IPR020846">
    <property type="entry name" value="MFS_dom"/>
</dbReference>
<dbReference type="AlphaFoldDB" id="A0A3M5U649"/>
<keyword evidence="2" id="KW-0813">Transport</keyword>
<comment type="caution">
    <text evidence="11">The sequence shown here is derived from an EMBL/GenBank/DDBJ whole genome shotgun (WGS) entry which is preliminary data.</text>
</comment>
<dbReference type="NCBIfam" id="TIGR00893">
    <property type="entry name" value="2A0114"/>
    <property type="match status" value="1"/>
</dbReference>
<dbReference type="InterPro" id="IPR000849">
    <property type="entry name" value="Sugar_P_transporter"/>
</dbReference>
<feature type="domain" description="Major facilitator superfamily (MFS) profile" evidence="10">
    <location>
        <begin position="13"/>
        <end position="435"/>
    </location>
</feature>
<dbReference type="CDD" id="cd17319">
    <property type="entry name" value="MFS_ExuT_GudP_like"/>
    <property type="match status" value="1"/>
</dbReference>
<evidence type="ECO:0000256" key="3">
    <source>
        <dbReference type="ARBA" id="ARBA00022475"/>
    </source>
</evidence>
<dbReference type="GO" id="GO:0005886">
    <property type="term" value="C:plasma membrane"/>
    <property type="evidence" value="ECO:0007669"/>
    <property type="project" value="UniProtKB-SubCell"/>
</dbReference>
<evidence type="ECO:0000256" key="8">
    <source>
        <dbReference type="ARBA" id="ARBA00038514"/>
    </source>
</evidence>
<evidence type="ECO:0000256" key="7">
    <source>
        <dbReference type="ARBA" id="ARBA00023136"/>
    </source>
</evidence>
<dbReference type="PANTHER" id="PTHR11662">
    <property type="entry name" value="SOLUTE CARRIER FAMILY 17"/>
    <property type="match status" value="1"/>
</dbReference>
<organism evidence="11 12">
    <name type="scientific">Pseudomonas avellanae</name>
    <dbReference type="NCBI Taxonomy" id="46257"/>
    <lineage>
        <taxon>Bacteria</taxon>
        <taxon>Pseudomonadati</taxon>
        <taxon>Pseudomonadota</taxon>
        <taxon>Gammaproteobacteria</taxon>
        <taxon>Pseudomonadales</taxon>
        <taxon>Pseudomonadaceae</taxon>
        <taxon>Pseudomonas</taxon>
    </lineage>
</organism>
<dbReference type="InterPro" id="IPR011701">
    <property type="entry name" value="MFS"/>
</dbReference>
<feature type="transmembrane region" description="Helical" evidence="9">
    <location>
        <begin position="173"/>
        <end position="194"/>
    </location>
</feature>
<feature type="transmembrane region" description="Helical" evidence="9">
    <location>
        <begin position="379"/>
        <end position="403"/>
    </location>
</feature>
<dbReference type="PIRSF" id="PIRSF002808">
    <property type="entry name" value="Hexose_phosphate_transp"/>
    <property type="match status" value="1"/>
</dbReference>
<evidence type="ECO:0000256" key="1">
    <source>
        <dbReference type="ARBA" id="ARBA00004429"/>
    </source>
</evidence>
<evidence type="ECO:0000313" key="12">
    <source>
        <dbReference type="Proteomes" id="UP000281514"/>
    </source>
</evidence>
<evidence type="ECO:0000256" key="6">
    <source>
        <dbReference type="ARBA" id="ARBA00022989"/>
    </source>
</evidence>
<dbReference type="Proteomes" id="UP000281514">
    <property type="component" value="Unassembled WGS sequence"/>
</dbReference>
<keyword evidence="4" id="KW-0997">Cell inner membrane</keyword>
<evidence type="ECO:0000256" key="4">
    <source>
        <dbReference type="ARBA" id="ARBA00022519"/>
    </source>
</evidence>
<dbReference type="RefSeq" id="WP_005620475.1">
    <property type="nucleotide sequence ID" value="NZ_BMNO01000039.1"/>
</dbReference>
<keyword evidence="5 9" id="KW-0812">Transmembrane</keyword>
<evidence type="ECO:0000256" key="5">
    <source>
        <dbReference type="ARBA" id="ARBA00022692"/>
    </source>
</evidence>
<sequence length="461" mass="50124">MQKSKPMHVRYLILLMLFLVTTINYADRATIAIAGSSIQKDLGITAVTLGYIFSAFGWAYVAGQIPGGWLLDRFGSKKVYAMSIFTWSLFTLLQGYVGEFGVSTAIVALFMLRFLVGLAEAPSFPGNARIVAAWFPTAERGTASAIFNSAQYFATVLFAPLMGWIVYTYGWQHVFVVMGAFGIVFSMIWMKVIYGPRNHPMINEAEFEHISSNGALVDLDQDKGKGKEKAASSGPKWDYIRQLLTNRMMLGIYLSQYCINGITYFFLTWFPVYLVQERGMTILKAGIIASLPAICGFIGGVLGGVISDYLLRKGHSLTFARKAPIIGGLLLSTSIVTCNYVDVEWVVVGFMALAFFGKGVGALGWAVMSDVSPKQIAGLSGGLFNTFGNVASITTPIVIGYIISSTGSFKWALVFVGANALLAVISYIFIVGEIKRVELKEPPAKGPLLNDSVSDLSEAKS</sequence>
<keyword evidence="7 9" id="KW-0472">Membrane</keyword>
<feature type="transmembrane region" description="Helical" evidence="9">
    <location>
        <begin position="44"/>
        <end position="67"/>
    </location>
</feature>
<evidence type="ECO:0000256" key="2">
    <source>
        <dbReference type="ARBA" id="ARBA00022448"/>
    </source>
</evidence>
<dbReference type="Pfam" id="PF07690">
    <property type="entry name" value="MFS_1"/>
    <property type="match status" value="1"/>
</dbReference>
<dbReference type="EMBL" id="RBTX01000068">
    <property type="protein sequence ID" value="RMU40668.1"/>
    <property type="molecule type" value="Genomic_DNA"/>
</dbReference>
<feature type="transmembrane region" description="Helical" evidence="9">
    <location>
        <begin position="323"/>
        <end position="341"/>
    </location>
</feature>
<feature type="transmembrane region" description="Helical" evidence="9">
    <location>
        <begin position="409"/>
        <end position="430"/>
    </location>
</feature>
<dbReference type="GO" id="GO:0019752">
    <property type="term" value="P:carboxylic acid metabolic process"/>
    <property type="evidence" value="ECO:0007669"/>
    <property type="project" value="UniProtKB-ARBA"/>
</dbReference>